<dbReference type="AlphaFoldDB" id="G5A6I7"/>
<dbReference type="GeneID" id="20642601"/>
<sequence>MAEEAVNTREFGADECCRVLDMFLADMRELNNTQRAEIGAQPDEMLKGRRERVGAMQVAASRAINKKRTSTPKWLKRKQELVALQQQTQELETHLAFLMLQRERKCSSPTPPSVLSELKKWTSAATREKMRLQAARDENAVFEASSSRVRAVFVQFTSGSSCYQLESAAHKCRDLYDYFSSGTGYAQLELLKRLELICVSWISRPSWRDIEKGLQLLTMKTSKYAVEKAQDRL</sequence>
<gene>
    <name evidence="1" type="ORF">PHYSODRAFT_305774</name>
</gene>
<dbReference type="SMR" id="G5A6I7"/>
<dbReference type="Proteomes" id="UP000002640">
    <property type="component" value="Unassembled WGS sequence"/>
</dbReference>
<accession>G5A6I7</accession>
<dbReference type="KEGG" id="psoj:PHYSODRAFT_305774"/>
<evidence type="ECO:0000313" key="2">
    <source>
        <dbReference type="Proteomes" id="UP000002640"/>
    </source>
</evidence>
<dbReference type="EMBL" id="JH159160">
    <property type="protein sequence ID" value="EGZ08942.1"/>
    <property type="molecule type" value="Genomic_DNA"/>
</dbReference>
<keyword evidence="2" id="KW-1185">Reference proteome</keyword>
<dbReference type="RefSeq" id="XP_009535575.1">
    <property type="nucleotide sequence ID" value="XM_009537280.1"/>
</dbReference>
<evidence type="ECO:0000313" key="1">
    <source>
        <dbReference type="EMBL" id="EGZ08942.1"/>
    </source>
</evidence>
<name>G5A6I7_PHYSP</name>
<dbReference type="InParanoid" id="G5A6I7"/>
<proteinExistence type="predicted"/>
<reference evidence="1 2" key="1">
    <citation type="journal article" date="2006" name="Science">
        <title>Phytophthora genome sequences uncover evolutionary origins and mechanisms of pathogenesis.</title>
        <authorList>
            <person name="Tyler B.M."/>
            <person name="Tripathy S."/>
            <person name="Zhang X."/>
            <person name="Dehal P."/>
            <person name="Jiang R.H."/>
            <person name="Aerts A."/>
            <person name="Arredondo F.D."/>
            <person name="Baxter L."/>
            <person name="Bensasson D."/>
            <person name="Beynon J.L."/>
            <person name="Chapman J."/>
            <person name="Damasceno C.M."/>
            <person name="Dorrance A.E."/>
            <person name="Dou D."/>
            <person name="Dickerman A.W."/>
            <person name="Dubchak I.L."/>
            <person name="Garbelotto M."/>
            <person name="Gijzen M."/>
            <person name="Gordon S.G."/>
            <person name="Govers F."/>
            <person name="Grunwald N.J."/>
            <person name="Huang W."/>
            <person name="Ivors K.L."/>
            <person name="Jones R.W."/>
            <person name="Kamoun S."/>
            <person name="Krampis K."/>
            <person name="Lamour K.H."/>
            <person name="Lee M.K."/>
            <person name="McDonald W.H."/>
            <person name="Medina M."/>
            <person name="Meijer H.J."/>
            <person name="Nordberg E.K."/>
            <person name="Maclean D.J."/>
            <person name="Ospina-Giraldo M.D."/>
            <person name="Morris P.F."/>
            <person name="Phuntumart V."/>
            <person name="Putnam N.H."/>
            <person name="Rash S."/>
            <person name="Rose J.K."/>
            <person name="Sakihama Y."/>
            <person name="Salamov A.A."/>
            <person name="Savidor A."/>
            <person name="Scheuring C.F."/>
            <person name="Smith B.M."/>
            <person name="Sobral B.W."/>
            <person name="Terry A."/>
            <person name="Torto-Alalibo T.A."/>
            <person name="Win J."/>
            <person name="Xu Z."/>
            <person name="Zhang H."/>
            <person name="Grigoriev I.V."/>
            <person name="Rokhsar D.S."/>
            <person name="Boore J.L."/>
        </authorList>
    </citation>
    <scope>NUCLEOTIDE SEQUENCE [LARGE SCALE GENOMIC DNA]</scope>
    <source>
        <strain evidence="1 2">P6497</strain>
    </source>
</reference>
<organism evidence="1 2">
    <name type="scientific">Phytophthora sojae (strain P6497)</name>
    <name type="common">Soybean stem and root rot agent</name>
    <name type="synonym">Phytophthora megasperma f. sp. glycines</name>
    <dbReference type="NCBI Taxonomy" id="1094619"/>
    <lineage>
        <taxon>Eukaryota</taxon>
        <taxon>Sar</taxon>
        <taxon>Stramenopiles</taxon>
        <taxon>Oomycota</taxon>
        <taxon>Peronosporomycetes</taxon>
        <taxon>Peronosporales</taxon>
        <taxon>Peronosporaceae</taxon>
        <taxon>Phytophthora</taxon>
    </lineage>
</organism>
<protein>
    <submittedName>
        <fullName evidence="1">Uncharacterized protein</fullName>
    </submittedName>
</protein>